<dbReference type="EMBL" id="JAUHHV010000002">
    <property type="protein sequence ID" value="KAK1431315.1"/>
    <property type="molecule type" value="Genomic_DNA"/>
</dbReference>
<proteinExistence type="predicted"/>
<name>A0AAD8KX93_TARER</name>
<sequence length="74" mass="8669">MTSPQGHNSFLCFLTYMSLSLLIIIIVINGNYCKMFMIHVYCFIFSYNGSGVYKDQPRLFWSADQDGLVWRFLI</sequence>
<accession>A0AAD8KX93</accession>
<keyword evidence="1" id="KW-1133">Transmembrane helix</keyword>
<evidence type="ECO:0000256" key="1">
    <source>
        <dbReference type="SAM" id="Phobius"/>
    </source>
</evidence>
<keyword evidence="1" id="KW-0812">Transmembrane</keyword>
<dbReference type="Proteomes" id="UP001229421">
    <property type="component" value="Unassembled WGS sequence"/>
</dbReference>
<feature type="transmembrane region" description="Helical" evidence="1">
    <location>
        <begin position="6"/>
        <end position="28"/>
    </location>
</feature>
<comment type="caution">
    <text evidence="2">The sequence shown here is derived from an EMBL/GenBank/DDBJ whole genome shotgun (WGS) entry which is preliminary data.</text>
</comment>
<evidence type="ECO:0000313" key="2">
    <source>
        <dbReference type="EMBL" id="KAK1431315.1"/>
    </source>
</evidence>
<keyword evidence="1" id="KW-0472">Membrane</keyword>
<keyword evidence="3" id="KW-1185">Reference proteome</keyword>
<dbReference type="AlphaFoldDB" id="A0AAD8KX93"/>
<evidence type="ECO:0000313" key="3">
    <source>
        <dbReference type="Proteomes" id="UP001229421"/>
    </source>
</evidence>
<protein>
    <submittedName>
        <fullName evidence="2">Uncharacterized protein</fullName>
    </submittedName>
</protein>
<gene>
    <name evidence="2" type="ORF">QVD17_07772</name>
</gene>
<organism evidence="2 3">
    <name type="scientific">Tagetes erecta</name>
    <name type="common">African marigold</name>
    <dbReference type="NCBI Taxonomy" id="13708"/>
    <lineage>
        <taxon>Eukaryota</taxon>
        <taxon>Viridiplantae</taxon>
        <taxon>Streptophyta</taxon>
        <taxon>Embryophyta</taxon>
        <taxon>Tracheophyta</taxon>
        <taxon>Spermatophyta</taxon>
        <taxon>Magnoliopsida</taxon>
        <taxon>eudicotyledons</taxon>
        <taxon>Gunneridae</taxon>
        <taxon>Pentapetalae</taxon>
        <taxon>asterids</taxon>
        <taxon>campanulids</taxon>
        <taxon>Asterales</taxon>
        <taxon>Asteraceae</taxon>
        <taxon>Asteroideae</taxon>
        <taxon>Heliantheae alliance</taxon>
        <taxon>Tageteae</taxon>
        <taxon>Tagetes</taxon>
    </lineage>
</organism>
<reference evidence="2" key="1">
    <citation type="journal article" date="2023" name="bioRxiv">
        <title>Improved chromosome-level genome assembly for marigold (Tagetes erecta).</title>
        <authorList>
            <person name="Jiang F."/>
            <person name="Yuan L."/>
            <person name="Wang S."/>
            <person name="Wang H."/>
            <person name="Xu D."/>
            <person name="Wang A."/>
            <person name="Fan W."/>
        </authorList>
    </citation>
    <scope>NUCLEOTIDE SEQUENCE</scope>
    <source>
        <strain evidence="2">WSJ</strain>
        <tissue evidence="2">Leaf</tissue>
    </source>
</reference>